<name>A0A5K7SBX0_9BACT</name>
<dbReference type="GO" id="GO:0000155">
    <property type="term" value="F:phosphorelay sensor kinase activity"/>
    <property type="evidence" value="ECO:0007669"/>
    <property type="project" value="InterPro"/>
</dbReference>
<reference evidence="8" key="1">
    <citation type="journal article" date="2020" name="Int. J. Syst. Evol. Microbiol.">
        <title>Aquipluma nitroreducens gen. nov. sp. nov., a novel facultatively anaerobic bacterium isolated from a freshwater lake.</title>
        <authorList>
            <person name="Watanabe M."/>
            <person name="Kojima H."/>
            <person name="Fukui M."/>
        </authorList>
    </citation>
    <scope>NUCLEOTIDE SEQUENCE</scope>
    <source>
        <strain evidence="8">MeG22</strain>
    </source>
</reference>
<evidence type="ECO:0000256" key="2">
    <source>
        <dbReference type="ARBA" id="ARBA00012438"/>
    </source>
</evidence>
<dbReference type="RefSeq" id="WP_318347241.1">
    <property type="nucleotide sequence ID" value="NZ_AP018694.1"/>
</dbReference>
<protein>
    <recommendedName>
        <fullName evidence="2">histidine kinase</fullName>
        <ecNumber evidence="2">2.7.13.3</ecNumber>
    </recommendedName>
</protein>
<dbReference type="InterPro" id="IPR003661">
    <property type="entry name" value="HisK_dim/P_dom"/>
</dbReference>
<comment type="catalytic activity">
    <reaction evidence="1">
        <text>ATP + protein L-histidine = ADP + protein N-phospho-L-histidine.</text>
        <dbReference type="EC" id="2.7.13.3"/>
    </reaction>
</comment>
<evidence type="ECO:0000259" key="7">
    <source>
        <dbReference type="PROSITE" id="PS50109"/>
    </source>
</evidence>
<dbReference type="InterPro" id="IPR004358">
    <property type="entry name" value="Sig_transdc_His_kin-like_C"/>
</dbReference>
<feature type="domain" description="Histidine kinase" evidence="7">
    <location>
        <begin position="337"/>
        <end position="554"/>
    </location>
</feature>
<evidence type="ECO:0000313" key="8">
    <source>
        <dbReference type="EMBL" id="BBE18957.1"/>
    </source>
</evidence>
<keyword evidence="4" id="KW-0808">Transferase</keyword>
<evidence type="ECO:0000256" key="6">
    <source>
        <dbReference type="SAM" id="Phobius"/>
    </source>
</evidence>
<dbReference type="Proteomes" id="UP001193389">
    <property type="component" value="Chromosome"/>
</dbReference>
<dbReference type="PRINTS" id="PR00344">
    <property type="entry name" value="BCTRLSENSOR"/>
</dbReference>
<dbReference type="SMART" id="SM00387">
    <property type="entry name" value="HATPase_c"/>
    <property type="match status" value="1"/>
</dbReference>
<dbReference type="Pfam" id="PF00512">
    <property type="entry name" value="HisKA"/>
    <property type="match status" value="1"/>
</dbReference>
<dbReference type="AlphaFoldDB" id="A0A5K7SBX0"/>
<dbReference type="InterPro" id="IPR036890">
    <property type="entry name" value="HATPase_C_sf"/>
</dbReference>
<keyword evidence="5 8" id="KW-0418">Kinase</keyword>
<dbReference type="Pfam" id="PF02518">
    <property type="entry name" value="HATPase_c"/>
    <property type="match status" value="1"/>
</dbReference>
<dbReference type="PANTHER" id="PTHR43047">
    <property type="entry name" value="TWO-COMPONENT HISTIDINE PROTEIN KINASE"/>
    <property type="match status" value="1"/>
</dbReference>
<dbReference type="Gene3D" id="1.10.287.130">
    <property type="match status" value="1"/>
</dbReference>
<organism evidence="8 9">
    <name type="scientific">Aquipluma nitroreducens</name>
    <dbReference type="NCBI Taxonomy" id="2010828"/>
    <lineage>
        <taxon>Bacteria</taxon>
        <taxon>Pseudomonadati</taxon>
        <taxon>Bacteroidota</taxon>
        <taxon>Bacteroidia</taxon>
        <taxon>Marinilabiliales</taxon>
        <taxon>Prolixibacteraceae</taxon>
        <taxon>Aquipluma</taxon>
    </lineage>
</organism>
<gene>
    <name evidence="8" type="ORF">AQPE_3130</name>
</gene>
<proteinExistence type="predicted"/>
<evidence type="ECO:0000313" key="9">
    <source>
        <dbReference type="Proteomes" id="UP001193389"/>
    </source>
</evidence>
<dbReference type="SUPFAM" id="SSF47384">
    <property type="entry name" value="Homodimeric domain of signal transducing histidine kinase"/>
    <property type="match status" value="1"/>
</dbReference>
<dbReference type="InterPro" id="IPR005467">
    <property type="entry name" value="His_kinase_dom"/>
</dbReference>
<dbReference type="FunFam" id="3.30.565.10:FF:000006">
    <property type="entry name" value="Sensor histidine kinase WalK"/>
    <property type="match status" value="1"/>
</dbReference>
<dbReference type="EC" id="2.7.13.3" evidence="2"/>
<keyword evidence="6" id="KW-0812">Transmembrane</keyword>
<dbReference type="PROSITE" id="PS50109">
    <property type="entry name" value="HIS_KIN"/>
    <property type="match status" value="1"/>
</dbReference>
<evidence type="ECO:0000256" key="4">
    <source>
        <dbReference type="ARBA" id="ARBA00022679"/>
    </source>
</evidence>
<dbReference type="GO" id="GO:0005886">
    <property type="term" value="C:plasma membrane"/>
    <property type="evidence" value="ECO:0007669"/>
    <property type="project" value="TreeGrafter"/>
</dbReference>
<evidence type="ECO:0000256" key="3">
    <source>
        <dbReference type="ARBA" id="ARBA00022553"/>
    </source>
</evidence>
<accession>A0A5K7SBX0</accession>
<dbReference type="InterPro" id="IPR036097">
    <property type="entry name" value="HisK_dim/P_sf"/>
</dbReference>
<dbReference type="Gene3D" id="3.30.565.10">
    <property type="entry name" value="Histidine kinase-like ATPase, C-terminal domain"/>
    <property type="match status" value="1"/>
</dbReference>
<feature type="transmembrane region" description="Helical" evidence="6">
    <location>
        <begin position="284"/>
        <end position="308"/>
    </location>
</feature>
<dbReference type="GO" id="GO:0009927">
    <property type="term" value="F:histidine phosphotransfer kinase activity"/>
    <property type="evidence" value="ECO:0007669"/>
    <property type="project" value="TreeGrafter"/>
</dbReference>
<dbReference type="InterPro" id="IPR003594">
    <property type="entry name" value="HATPase_dom"/>
</dbReference>
<dbReference type="SMART" id="SM00388">
    <property type="entry name" value="HisKA"/>
    <property type="match status" value="1"/>
</dbReference>
<dbReference type="EMBL" id="AP018694">
    <property type="protein sequence ID" value="BBE18957.1"/>
    <property type="molecule type" value="Genomic_DNA"/>
</dbReference>
<evidence type="ECO:0000256" key="1">
    <source>
        <dbReference type="ARBA" id="ARBA00000085"/>
    </source>
</evidence>
<feature type="transmembrane region" description="Helical" evidence="6">
    <location>
        <begin position="6"/>
        <end position="32"/>
    </location>
</feature>
<dbReference type="SUPFAM" id="SSF55874">
    <property type="entry name" value="ATPase domain of HSP90 chaperone/DNA topoisomerase II/histidine kinase"/>
    <property type="match status" value="1"/>
</dbReference>
<keyword evidence="3" id="KW-0597">Phosphoprotein</keyword>
<dbReference type="PANTHER" id="PTHR43047:SF72">
    <property type="entry name" value="OSMOSENSING HISTIDINE PROTEIN KINASE SLN1"/>
    <property type="match status" value="1"/>
</dbReference>
<keyword evidence="9" id="KW-1185">Reference proteome</keyword>
<sequence>MVKIKIPTRLIATTILMALILVLIVVIIISLINEKGRIQSALDLSQQNREQILKTEGVTESLLLVEVRFKEYCTTFEKPVFEDYKTQVKTLAENIKLLQQPVSGESKEESSRITQIFEEKTKEADIYVKLRLITDSLMSSVASLDETETEIDKYFGSRSEGRVDTLSVTKTSEKYKKGLLGKIKSAIVGEKIQESVNTKLLVQSPSEKLSHESYQKSGRNLKNIKELVLRSNDLKESELNLIKINNSLISEIRKLINEIKSSIKNQEARQNNSFLKSVRNSTDFLQNVLIVLMLLACILAGYILVLAYKNDTFQNHIVDLNKKVMKDSVEKDKFFSIISHDLMNPFNALLGFSQMMTVSAKNGNQEDCVEYSLIVHESTKRILNLLQNLLVWSRMQNGKMKYTPKSVRIDELVSSTMMVVAPIARNKEIKLDWNVNSDITATVDPNMIGSVLQNLVTNAIKFTEKGGSVLVQADAESNVLNFSVTDTGVGMDETRLNKLFKIDKNSSSRGTDDEVGSGLGLIICKEFVEAHQGKIWVESTLGKGSNFCFSIPLI</sequence>
<evidence type="ECO:0000256" key="5">
    <source>
        <dbReference type="ARBA" id="ARBA00022777"/>
    </source>
</evidence>
<dbReference type="KEGG" id="anf:AQPE_3130"/>
<keyword evidence="6" id="KW-0472">Membrane</keyword>
<keyword evidence="6" id="KW-1133">Transmembrane helix</keyword>